<organism evidence="1">
    <name type="scientific">gut metagenome</name>
    <dbReference type="NCBI Taxonomy" id="749906"/>
    <lineage>
        <taxon>unclassified sequences</taxon>
        <taxon>metagenomes</taxon>
        <taxon>organismal metagenomes</taxon>
    </lineage>
</organism>
<reference evidence="1" key="1">
    <citation type="journal article" date="2012" name="PLoS ONE">
        <title>Gene sets for utilization of primary and secondary nutrition supplies in the distal gut of endangered iberian lynx.</title>
        <authorList>
            <person name="Alcaide M."/>
            <person name="Messina E."/>
            <person name="Richter M."/>
            <person name="Bargiela R."/>
            <person name="Peplies J."/>
            <person name="Huws S.A."/>
            <person name="Newbold C.J."/>
            <person name="Golyshin P.N."/>
            <person name="Simon M.A."/>
            <person name="Lopez G."/>
            <person name="Yakimov M.M."/>
            <person name="Ferrer M."/>
        </authorList>
    </citation>
    <scope>NUCLEOTIDE SEQUENCE</scope>
</reference>
<gene>
    <name evidence="1" type="ORF">EVA_05196</name>
</gene>
<dbReference type="EMBL" id="AMCI01001086">
    <property type="protein sequence ID" value="EJX06697.1"/>
    <property type="molecule type" value="Genomic_DNA"/>
</dbReference>
<protein>
    <submittedName>
        <fullName evidence="1">Uncharacterized protein</fullName>
    </submittedName>
</protein>
<accession>J9GGY0</accession>
<proteinExistence type="predicted"/>
<evidence type="ECO:0000313" key="1">
    <source>
        <dbReference type="EMBL" id="EJX06697.1"/>
    </source>
</evidence>
<name>J9GGY0_9ZZZZ</name>
<comment type="caution">
    <text evidence="1">The sequence shown here is derived from an EMBL/GenBank/DDBJ whole genome shotgun (WGS) entry which is preliminary data.</text>
</comment>
<dbReference type="AlphaFoldDB" id="J9GGY0"/>
<sequence length="34" mass="3737">MRTVSSESPRWSKMAGILSGFIGFTSYLELSKVA</sequence>